<name>A0A075GK18_9EURY</name>
<evidence type="ECO:0000256" key="2">
    <source>
        <dbReference type="ARBA" id="ARBA00022980"/>
    </source>
</evidence>
<evidence type="ECO:0000256" key="3">
    <source>
        <dbReference type="ARBA" id="ARBA00023274"/>
    </source>
</evidence>
<dbReference type="GO" id="GO:1990904">
    <property type="term" value="C:ribonucleoprotein complex"/>
    <property type="evidence" value="ECO:0007669"/>
    <property type="project" value="UniProtKB-KW"/>
</dbReference>
<dbReference type="GO" id="GO:0005840">
    <property type="term" value="C:ribosome"/>
    <property type="evidence" value="ECO:0007669"/>
    <property type="project" value="UniProtKB-KW"/>
</dbReference>
<comment type="similarity">
    <text evidence="1 4">Belongs to the eukaryotic ribosomal protein eS6 family.</text>
</comment>
<dbReference type="GO" id="GO:0003735">
    <property type="term" value="F:structural constituent of ribosome"/>
    <property type="evidence" value="ECO:0007669"/>
    <property type="project" value="InterPro"/>
</dbReference>
<sequence length="160" mass="17248">MAVTGDTSFMAAVNDTDPASKGKSYSVEIKGSNYNHFLGKKIGDVVDGQFVGDGDQSLLGYKLQITGGSDKTGTPMRSDIAGGNRQAVLVTKGVGYKAQKLVKKKGDTYRYTYDGIRKRRYFRGNTINQDTRQLNLKVVDSGKKSLADLFGDSGGDSDES</sequence>
<dbReference type="HAMAP" id="MF_00512">
    <property type="entry name" value="Ribosomal_eS6"/>
    <property type="match status" value="1"/>
</dbReference>
<evidence type="ECO:0000256" key="4">
    <source>
        <dbReference type="HAMAP-Rule" id="MF_00512"/>
    </source>
</evidence>
<dbReference type="EMBL" id="KF900645">
    <property type="protein sequence ID" value="AIF02277.1"/>
    <property type="molecule type" value="Genomic_DNA"/>
</dbReference>
<dbReference type="AlphaFoldDB" id="A0A075GK18"/>
<dbReference type="InterPro" id="IPR001377">
    <property type="entry name" value="Ribosomal_eS6"/>
</dbReference>
<dbReference type="GO" id="GO:0006412">
    <property type="term" value="P:translation"/>
    <property type="evidence" value="ECO:0007669"/>
    <property type="project" value="UniProtKB-UniRule"/>
</dbReference>
<gene>
    <name evidence="5" type="primary">RP-S6e</name>
    <name evidence="5" type="synonym">RPS6</name>
    <name evidence="4" type="synonym">rps6e</name>
</gene>
<reference evidence="5" key="1">
    <citation type="journal article" date="2014" name="Genome Biol. Evol.">
        <title>Pangenome evidence for extensive interdomain horizontal transfer affecting lineage core and shell genes in uncultured planktonic thaumarchaeota and euryarchaeota.</title>
        <authorList>
            <person name="Deschamps P."/>
            <person name="Zivanovic Y."/>
            <person name="Moreira D."/>
            <person name="Rodriguez-Valera F."/>
            <person name="Lopez-Garcia P."/>
        </authorList>
    </citation>
    <scope>NUCLEOTIDE SEQUENCE</scope>
</reference>
<keyword evidence="2 4" id="KW-0689">Ribosomal protein</keyword>
<evidence type="ECO:0000256" key="1">
    <source>
        <dbReference type="ARBA" id="ARBA00009312"/>
    </source>
</evidence>
<dbReference type="SMART" id="SM01405">
    <property type="entry name" value="Ribosomal_S6e"/>
    <property type="match status" value="1"/>
</dbReference>
<dbReference type="InterPro" id="IPR020924">
    <property type="entry name" value="Ribosomal_eS6_arc"/>
</dbReference>
<accession>A0A075GK18</accession>
<dbReference type="PROSITE" id="PS00578">
    <property type="entry name" value="RIBOSOMAL_S6E"/>
    <property type="match status" value="1"/>
</dbReference>
<keyword evidence="3 4" id="KW-0687">Ribonucleoprotein</keyword>
<protein>
    <recommendedName>
        <fullName evidence="4">Small ribosomal subunit protein eS6</fullName>
    </recommendedName>
</protein>
<organism evidence="5">
    <name type="scientific">uncultured marine group II/III euryarchaeote KM3_156_A06</name>
    <dbReference type="NCBI Taxonomy" id="1457899"/>
    <lineage>
        <taxon>Archaea</taxon>
        <taxon>Methanobacteriati</taxon>
        <taxon>Methanobacteriota</taxon>
        <taxon>environmental samples</taxon>
    </lineage>
</organism>
<proteinExistence type="inferred from homology"/>
<dbReference type="PANTHER" id="PTHR11502">
    <property type="entry name" value="40S RIBOSOMAL PROTEIN S6"/>
    <property type="match status" value="1"/>
</dbReference>
<dbReference type="Pfam" id="PF01092">
    <property type="entry name" value="Ribosomal_S6e"/>
    <property type="match status" value="1"/>
</dbReference>
<dbReference type="InterPro" id="IPR018282">
    <property type="entry name" value="Ribosomal_eS6_CS"/>
</dbReference>
<evidence type="ECO:0000313" key="5">
    <source>
        <dbReference type="EMBL" id="AIF02277.1"/>
    </source>
</evidence>